<proteinExistence type="predicted"/>
<reference evidence="3 4" key="1">
    <citation type="submission" date="2020-10" db="EMBL/GenBank/DDBJ databases">
        <title>Mucilaginibacter mali sp. nov., isolated from rhizosphere soil of apple orchard.</title>
        <authorList>
            <person name="Lee J.-S."/>
            <person name="Kim H.S."/>
            <person name="Kim J.-S."/>
        </authorList>
    </citation>
    <scope>NUCLEOTIDE SEQUENCE [LARGE SCALE GENOMIC DNA]</scope>
    <source>
        <strain evidence="3 4">KCTC 23157</strain>
    </source>
</reference>
<feature type="chain" id="PRO_5045715752" evidence="2">
    <location>
        <begin position="26"/>
        <end position="292"/>
    </location>
</feature>
<sequence length="292" mass="31441">MKKNLSFGCAISMQLLFAIAVPAQSKTNSNTLQPPPPAVKIDGKLDEWGDSLRYYNEEKKLNYTLANDNDNLYAAIRINDRSEQARILGAGLTLSINTKGKKKGDYTLTFPIAEAGMNNRLGMGARKPDESITQEDRDQLIRARLTKLRDIKVTGFKDIEGDIITTTNTYGIKTAIDYDANGYLIYEASIPLKLFGSFKAGKDEWAFNFKINGLTKPEMGEGGMRRGGGAGGMGGGGGGGGGMGGGMRGGGMGGRRGGGMRSGSNIGENTASADRAELFKSVDFWEKYFLNK</sequence>
<organism evidence="3 4">
    <name type="scientific">Mucilaginibacter boryungensis</name>
    <dbReference type="NCBI Taxonomy" id="768480"/>
    <lineage>
        <taxon>Bacteria</taxon>
        <taxon>Pseudomonadati</taxon>
        <taxon>Bacteroidota</taxon>
        <taxon>Sphingobacteriia</taxon>
        <taxon>Sphingobacteriales</taxon>
        <taxon>Sphingobacteriaceae</taxon>
        <taxon>Mucilaginibacter</taxon>
    </lineage>
</organism>
<accession>A0ABR9XBR6</accession>
<feature type="region of interest" description="Disordered" evidence="1">
    <location>
        <begin position="229"/>
        <end position="268"/>
    </location>
</feature>
<feature type="signal peptide" evidence="2">
    <location>
        <begin position="1"/>
        <end position="25"/>
    </location>
</feature>
<evidence type="ECO:0000256" key="1">
    <source>
        <dbReference type="SAM" id="MobiDB-lite"/>
    </source>
</evidence>
<comment type="caution">
    <text evidence="3">The sequence shown here is derived from an EMBL/GenBank/DDBJ whole genome shotgun (WGS) entry which is preliminary data.</text>
</comment>
<dbReference type="SUPFAM" id="SSF49344">
    <property type="entry name" value="CBD9-like"/>
    <property type="match status" value="1"/>
</dbReference>
<dbReference type="RefSeq" id="WP_194104214.1">
    <property type="nucleotide sequence ID" value="NZ_JADFFM010000001.1"/>
</dbReference>
<feature type="compositionally biased region" description="Gly residues" evidence="1">
    <location>
        <begin position="229"/>
        <end position="261"/>
    </location>
</feature>
<dbReference type="Gene3D" id="2.60.40.1190">
    <property type="match status" value="1"/>
</dbReference>
<protein>
    <submittedName>
        <fullName evidence="3">Uncharacterized protein</fullName>
    </submittedName>
</protein>
<keyword evidence="2" id="KW-0732">Signal</keyword>
<dbReference type="EMBL" id="JADFFM010000001">
    <property type="protein sequence ID" value="MBE9664788.1"/>
    <property type="molecule type" value="Genomic_DNA"/>
</dbReference>
<evidence type="ECO:0000313" key="4">
    <source>
        <dbReference type="Proteomes" id="UP000632774"/>
    </source>
</evidence>
<name>A0ABR9XBR6_9SPHI</name>
<dbReference type="Proteomes" id="UP000632774">
    <property type="component" value="Unassembled WGS sequence"/>
</dbReference>
<keyword evidence="4" id="KW-1185">Reference proteome</keyword>
<evidence type="ECO:0000256" key="2">
    <source>
        <dbReference type="SAM" id="SignalP"/>
    </source>
</evidence>
<gene>
    <name evidence="3" type="ORF">IRJ18_00350</name>
</gene>
<evidence type="ECO:0000313" key="3">
    <source>
        <dbReference type="EMBL" id="MBE9664788.1"/>
    </source>
</evidence>